<proteinExistence type="predicted"/>
<evidence type="ECO:0008006" key="3">
    <source>
        <dbReference type="Google" id="ProtNLM"/>
    </source>
</evidence>
<gene>
    <name evidence="1" type="ORF">KFL_006340075</name>
</gene>
<accession>A0A1Y1IQH8</accession>
<dbReference type="Gene3D" id="3.90.79.10">
    <property type="entry name" value="Nucleoside Triphosphate Pyrophosphohydrolase"/>
    <property type="match status" value="1"/>
</dbReference>
<organism evidence="1 2">
    <name type="scientific">Klebsormidium nitens</name>
    <name type="common">Green alga</name>
    <name type="synonym">Ulothrix nitens</name>
    <dbReference type="NCBI Taxonomy" id="105231"/>
    <lineage>
        <taxon>Eukaryota</taxon>
        <taxon>Viridiplantae</taxon>
        <taxon>Streptophyta</taxon>
        <taxon>Klebsormidiophyceae</taxon>
        <taxon>Klebsormidiales</taxon>
        <taxon>Klebsormidiaceae</taxon>
        <taxon>Klebsormidium</taxon>
    </lineage>
</organism>
<name>A0A1Y1IQH8_KLENI</name>
<dbReference type="Proteomes" id="UP000054558">
    <property type="component" value="Unassembled WGS sequence"/>
</dbReference>
<reference evidence="1 2" key="1">
    <citation type="journal article" date="2014" name="Nat. Commun.">
        <title>Klebsormidium flaccidum genome reveals primary factors for plant terrestrial adaptation.</title>
        <authorList>
            <person name="Hori K."/>
            <person name="Maruyama F."/>
            <person name="Fujisawa T."/>
            <person name="Togashi T."/>
            <person name="Yamamoto N."/>
            <person name="Seo M."/>
            <person name="Sato S."/>
            <person name="Yamada T."/>
            <person name="Mori H."/>
            <person name="Tajima N."/>
            <person name="Moriyama T."/>
            <person name="Ikeuchi M."/>
            <person name="Watanabe M."/>
            <person name="Wada H."/>
            <person name="Kobayashi K."/>
            <person name="Saito M."/>
            <person name="Masuda T."/>
            <person name="Sasaki-Sekimoto Y."/>
            <person name="Mashiguchi K."/>
            <person name="Awai K."/>
            <person name="Shimojima M."/>
            <person name="Masuda S."/>
            <person name="Iwai M."/>
            <person name="Nobusawa T."/>
            <person name="Narise T."/>
            <person name="Kondo S."/>
            <person name="Saito H."/>
            <person name="Sato R."/>
            <person name="Murakawa M."/>
            <person name="Ihara Y."/>
            <person name="Oshima-Yamada Y."/>
            <person name="Ohtaka K."/>
            <person name="Satoh M."/>
            <person name="Sonobe K."/>
            <person name="Ishii M."/>
            <person name="Ohtani R."/>
            <person name="Kanamori-Sato M."/>
            <person name="Honoki R."/>
            <person name="Miyazaki D."/>
            <person name="Mochizuki H."/>
            <person name="Umetsu J."/>
            <person name="Higashi K."/>
            <person name="Shibata D."/>
            <person name="Kamiya Y."/>
            <person name="Sato N."/>
            <person name="Nakamura Y."/>
            <person name="Tabata S."/>
            <person name="Ida S."/>
            <person name="Kurokawa K."/>
            <person name="Ohta H."/>
        </authorList>
    </citation>
    <scope>NUCLEOTIDE SEQUENCE [LARGE SCALE GENOMIC DNA]</scope>
    <source>
        <strain evidence="1 2">NIES-2285</strain>
    </source>
</reference>
<sequence>MSYSAGILPVSRYKGELLVLLGRDRVDGQWSDFGGRSEGEDRNDPKRTACREFFEESMGVVLDIDAIRARLQCPKCHSLIESRTMGGQVYSMYVVGVPFFHTYGTLFQKVARFARYMDAKRRFLEKSEISWFNLNDVIAAARGLGRGRHQPTPLRDVFAASVRLGAETLRGSWTLELYPVRAHDERPKGPKAAVSATPVAIPAPRGAGNEGSEGILPASWREGFRTLVRVDRDTIPLTRGQKFFPRKPAEADVQGPQACHDILGGGWSYASWQPAADKKAGGVYNCFRNVYQH</sequence>
<dbReference type="InterPro" id="IPR015797">
    <property type="entry name" value="NUDIX_hydrolase-like_dom_sf"/>
</dbReference>
<dbReference type="EMBL" id="DF237583">
    <property type="protein sequence ID" value="GAQ90388.1"/>
    <property type="molecule type" value="Genomic_DNA"/>
</dbReference>
<dbReference type="SUPFAM" id="SSF55811">
    <property type="entry name" value="Nudix"/>
    <property type="match status" value="1"/>
</dbReference>
<evidence type="ECO:0000313" key="1">
    <source>
        <dbReference type="EMBL" id="GAQ90388.1"/>
    </source>
</evidence>
<dbReference type="AlphaFoldDB" id="A0A1Y1IQH8"/>
<evidence type="ECO:0000313" key="2">
    <source>
        <dbReference type="Proteomes" id="UP000054558"/>
    </source>
</evidence>
<keyword evidence="2" id="KW-1185">Reference proteome</keyword>
<protein>
    <recommendedName>
        <fullName evidence="3">Nudix hydrolase domain-containing protein</fullName>
    </recommendedName>
</protein>